<dbReference type="PANTHER" id="PTHR43020">
    <property type="entry name" value="CDK5 REGULATORY SUBUNIT-ASSOCIATED PROTEIN 1"/>
    <property type="match status" value="1"/>
</dbReference>
<comment type="catalytic activity">
    <reaction evidence="12">
        <text>2-thio-N(6)-dimethylallyladenosine(37) in tRNA + S-adenosyl-L-methionine = 2-methylsulfanyl-N(6)-dimethylallyladenosine(37) in tRNA + S-adenosyl-L-homocysteine + H(+)</text>
        <dbReference type="Rhea" id="RHEA:37063"/>
        <dbReference type="Rhea" id="RHEA-COMP:10376"/>
        <dbReference type="Rhea" id="RHEA-COMP:10377"/>
        <dbReference type="ChEBI" id="CHEBI:15378"/>
        <dbReference type="ChEBI" id="CHEBI:57856"/>
        <dbReference type="ChEBI" id="CHEBI:59789"/>
        <dbReference type="ChEBI" id="CHEBI:74416"/>
        <dbReference type="ChEBI" id="CHEBI:74417"/>
    </reaction>
    <physiologicalReaction direction="left-to-right" evidence="12">
        <dbReference type="Rhea" id="RHEA:37064"/>
    </physiologicalReaction>
</comment>
<comment type="catalytic activity">
    <reaction evidence="13">
        <text>N(6)-dimethylallyladenosine(37) in tRNA + (sulfur carrier)-SH + AH2 + 2 S-adenosyl-L-methionine = 2-methylsulfanyl-N(6)-dimethylallyladenosine(37) in tRNA + (sulfur carrier)-H + 5'-deoxyadenosine + L-methionine + A + S-adenosyl-L-homocysteine + 2 H(+)</text>
        <dbReference type="Rhea" id="RHEA:37067"/>
        <dbReference type="Rhea" id="RHEA-COMP:10375"/>
        <dbReference type="Rhea" id="RHEA-COMP:10376"/>
        <dbReference type="Rhea" id="RHEA-COMP:14737"/>
        <dbReference type="Rhea" id="RHEA-COMP:14739"/>
        <dbReference type="ChEBI" id="CHEBI:13193"/>
        <dbReference type="ChEBI" id="CHEBI:15378"/>
        <dbReference type="ChEBI" id="CHEBI:17319"/>
        <dbReference type="ChEBI" id="CHEBI:17499"/>
        <dbReference type="ChEBI" id="CHEBI:29917"/>
        <dbReference type="ChEBI" id="CHEBI:57844"/>
        <dbReference type="ChEBI" id="CHEBI:57856"/>
        <dbReference type="ChEBI" id="CHEBI:59789"/>
        <dbReference type="ChEBI" id="CHEBI:64428"/>
        <dbReference type="ChEBI" id="CHEBI:74415"/>
        <dbReference type="ChEBI" id="CHEBI:74417"/>
        <dbReference type="EC" id="2.8.4.3"/>
    </reaction>
    <physiologicalReaction direction="left-to-right" evidence="13">
        <dbReference type="Rhea" id="RHEA:37068"/>
    </physiologicalReaction>
</comment>
<protein>
    <recommendedName>
        <fullName evidence="10 14">tRNA-2-methylthio-N(6)-dimethylallyladenosine synthase</fullName>
        <ecNumber evidence="10 14">2.8.4.3</ecNumber>
    </recommendedName>
    <alternativeName>
        <fullName evidence="14">(Dimethylallyl)adenosine tRNA methylthiotransferase MiaB</fullName>
    </alternativeName>
    <alternativeName>
        <fullName evidence="14">tRNA-i(6)A37 methylthiotransferase</fullName>
    </alternativeName>
</protein>
<keyword evidence="19" id="KW-1185">Reference proteome</keyword>
<dbReference type="Pfam" id="PF04055">
    <property type="entry name" value="Radical_SAM"/>
    <property type="match status" value="1"/>
</dbReference>
<evidence type="ECO:0000313" key="18">
    <source>
        <dbReference type="EMBL" id="TLS66979.1"/>
    </source>
</evidence>
<dbReference type="RefSeq" id="WP_138239369.1">
    <property type="nucleotide sequence ID" value="NZ_VBRY01000007.1"/>
</dbReference>
<dbReference type="PROSITE" id="PS51449">
    <property type="entry name" value="MTTASE_N"/>
    <property type="match status" value="1"/>
</dbReference>
<dbReference type="GO" id="GO:0051539">
    <property type="term" value="F:4 iron, 4 sulfur cluster binding"/>
    <property type="evidence" value="ECO:0007669"/>
    <property type="project" value="UniProtKB-UniRule"/>
</dbReference>
<sequence>MKSKTDPIRSLDTLFIRTYGCQMNEYDSGRMADIMKQAYGLRLVDRPEDADVILMNTCSVREKAEEKVYSELGRYRKLKDKRPDMIIGVGGCVGQQEGERIQKRAPYVDLVFGPQTYHRLPEMVKKIRRDRVQLTEVDMPEIEKFDSLPRHQGQGVSGCVTIMEGCDKFCTFCVVPYTRGPEISRPVEDILTECRQLLADGVVEISLLGQNVNGYRGLGEDGGEWDFTMLLYAVAALDGLKRLRFTTSHPMEMTSELCRAFSEIPQLMPYLHLPVQSGSNHMLKMMHRGHDRETYLRLIDELRGYCPDIALSSDFIVGYPGESDEDFEDTLDLARQVGYDTAYCFKYSPRPGTPASHAEDSVPEAVKDERLQRLLTLMREQSRLGMERQLGRTVEVLVEKPGRNEGDMEGRTADYRIVHFRGSPRQIGQILPVRIMEAYGQSLRGELILVGE</sequence>
<evidence type="ECO:0000256" key="5">
    <source>
        <dbReference type="ARBA" id="ARBA00022691"/>
    </source>
</evidence>
<dbReference type="GO" id="GO:0005829">
    <property type="term" value="C:cytosol"/>
    <property type="evidence" value="ECO:0007669"/>
    <property type="project" value="TreeGrafter"/>
</dbReference>
<dbReference type="PROSITE" id="PS50926">
    <property type="entry name" value="TRAM"/>
    <property type="match status" value="1"/>
</dbReference>
<keyword evidence="4 14" id="KW-0808">Transferase</keyword>
<dbReference type="EMBL" id="VBRY01000007">
    <property type="protein sequence ID" value="TLS66979.1"/>
    <property type="molecule type" value="Genomic_DNA"/>
</dbReference>
<comment type="subcellular location">
    <subcellularLocation>
        <location evidence="14">Cytoplasm</location>
    </subcellularLocation>
</comment>
<dbReference type="EC" id="2.8.4.3" evidence="10 14"/>
<evidence type="ECO:0000256" key="12">
    <source>
        <dbReference type="ARBA" id="ARBA00052380"/>
    </source>
</evidence>
<organism evidence="18 19">
    <name type="scientific">Mariprofundus erugo</name>
    <dbReference type="NCBI Taxonomy" id="2528639"/>
    <lineage>
        <taxon>Bacteria</taxon>
        <taxon>Pseudomonadati</taxon>
        <taxon>Pseudomonadota</taxon>
        <taxon>Candidatius Mariprofundia</taxon>
        <taxon>Mariprofundales</taxon>
        <taxon>Mariprofundaceae</taxon>
        <taxon>Mariprofundus</taxon>
    </lineage>
</organism>
<evidence type="ECO:0000256" key="4">
    <source>
        <dbReference type="ARBA" id="ARBA00022679"/>
    </source>
</evidence>
<evidence type="ECO:0000256" key="14">
    <source>
        <dbReference type="HAMAP-Rule" id="MF_01864"/>
    </source>
</evidence>
<evidence type="ECO:0000256" key="9">
    <source>
        <dbReference type="ARBA" id="ARBA00023014"/>
    </source>
</evidence>
<keyword evidence="3 14" id="KW-0963">Cytoplasm</keyword>
<dbReference type="GO" id="GO:0035597">
    <property type="term" value="F:tRNA-2-methylthio-N(6)-dimethylallyladenosine(37) synthase activity"/>
    <property type="evidence" value="ECO:0007669"/>
    <property type="project" value="UniProtKB-EC"/>
</dbReference>
<keyword evidence="2 14" id="KW-0004">4Fe-4S</keyword>
<dbReference type="AlphaFoldDB" id="A0A5R9GPV6"/>
<dbReference type="SFLD" id="SFLDS00029">
    <property type="entry name" value="Radical_SAM"/>
    <property type="match status" value="1"/>
</dbReference>
<dbReference type="InterPro" id="IPR038135">
    <property type="entry name" value="Methylthiotransferase_N_sf"/>
</dbReference>
<dbReference type="InterPro" id="IPR058240">
    <property type="entry name" value="rSAM_sf"/>
</dbReference>
<dbReference type="PROSITE" id="PS01278">
    <property type="entry name" value="MTTASE_RADICAL"/>
    <property type="match status" value="1"/>
</dbReference>
<gene>
    <name evidence="14 18" type="primary">miaB</name>
    <name evidence="18" type="ORF">FEF65_08440</name>
</gene>
<dbReference type="InterPro" id="IPR013848">
    <property type="entry name" value="Methylthiotransferase_N"/>
</dbReference>
<keyword evidence="6 14" id="KW-0819">tRNA processing</keyword>
<evidence type="ECO:0000256" key="7">
    <source>
        <dbReference type="ARBA" id="ARBA00022723"/>
    </source>
</evidence>
<dbReference type="InterPro" id="IPR002792">
    <property type="entry name" value="TRAM_dom"/>
</dbReference>
<dbReference type="SFLD" id="SFLDG01061">
    <property type="entry name" value="methylthiotransferase"/>
    <property type="match status" value="1"/>
</dbReference>
<dbReference type="SMART" id="SM00729">
    <property type="entry name" value="Elp3"/>
    <property type="match status" value="1"/>
</dbReference>
<feature type="binding site" evidence="14">
    <location>
        <position position="21"/>
    </location>
    <ligand>
        <name>[4Fe-4S] cluster</name>
        <dbReference type="ChEBI" id="CHEBI:49883"/>
        <label>1</label>
    </ligand>
</feature>
<comment type="subunit">
    <text evidence="14">Monomer.</text>
</comment>
<evidence type="ECO:0000256" key="6">
    <source>
        <dbReference type="ARBA" id="ARBA00022694"/>
    </source>
</evidence>
<keyword evidence="7 14" id="KW-0479">Metal-binding</keyword>
<dbReference type="HAMAP" id="MF_01864">
    <property type="entry name" value="tRNA_metthiotr_MiaB"/>
    <property type="match status" value="1"/>
</dbReference>
<evidence type="ECO:0000256" key="2">
    <source>
        <dbReference type="ARBA" id="ARBA00022485"/>
    </source>
</evidence>
<evidence type="ECO:0000256" key="10">
    <source>
        <dbReference type="ARBA" id="ARBA00033765"/>
    </source>
</evidence>
<feature type="binding site" evidence="14">
    <location>
        <position position="58"/>
    </location>
    <ligand>
        <name>[4Fe-4S] cluster</name>
        <dbReference type="ChEBI" id="CHEBI:49883"/>
        <label>1</label>
    </ligand>
</feature>
<name>A0A5R9GPV6_9PROT</name>
<keyword evidence="8 14" id="KW-0408">Iron</keyword>
<feature type="domain" description="TRAM" evidence="15">
    <location>
        <begin position="387"/>
        <end position="449"/>
    </location>
</feature>
<dbReference type="InterPro" id="IPR006638">
    <property type="entry name" value="Elp3/MiaA/NifB-like_rSAM"/>
</dbReference>
<dbReference type="Pfam" id="PF00919">
    <property type="entry name" value="UPF0004"/>
    <property type="match status" value="1"/>
</dbReference>
<evidence type="ECO:0000313" key="19">
    <source>
        <dbReference type="Proteomes" id="UP000306585"/>
    </source>
</evidence>
<comment type="function">
    <text evidence="1 14">Catalyzes the methylthiolation of N6-(dimethylallyl)adenosine (i(6)A), leading to the formation of 2-methylthio-N6-(dimethylallyl)adenosine (ms(2)i(6)A) at position 37 in tRNAs that read codons beginning with uridine.</text>
</comment>
<dbReference type="OrthoDB" id="5288412at2"/>
<dbReference type="Pfam" id="PF01938">
    <property type="entry name" value="TRAM"/>
    <property type="match status" value="1"/>
</dbReference>
<feature type="binding site" evidence="14">
    <location>
        <position position="92"/>
    </location>
    <ligand>
        <name>[4Fe-4S] cluster</name>
        <dbReference type="ChEBI" id="CHEBI:49883"/>
        <label>1</label>
    </ligand>
</feature>
<dbReference type="FunFam" id="3.40.50.12160:FF:000001">
    <property type="entry name" value="tRNA-2-methylthio-N(6)-dimethylallyladenosine synthase"/>
    <property type="match status" value="1"/>
</dbReference>
<dbReference type="Gene3D" id="3.40.50.12160">
    <property type="entry name" value="Methylthiotransferase, N-terminal domain"/>
    <property type="match status" value="1"/>
</dbReference>
<comment type="caution">
    <text evidence="18">The sequence shown here is derived from an EMBL/GenBank/DDBJ whole genome shotgun (WGS) entry which is preliminary data.</text>
</comment>
<dbReference type="NCBIfam" id="TIGR01574">
    <property type="entry name" value="miaB-methiolase"/>
    <property type="match status" value="1"/>
</dbReference>
<dbReference type="Proteomes" id="UP000306585">
    <property type="component" value="Unassembled WGS sequence"/>
</dbReference>
<feature type="binding site" evidence="14">
    <location>
        <position position="166"/>
    </location>
    <ligand>
        <name>[4Fe-4S] cluster</name>
        <dbReference type="ChEBI" id="CHEBI:49883"/>
        <label>2</label>
        <note>4Fe-4S-S-AdoMet</note>
    </ligand>
</feature>
<reference evidence="18 19" key="1">
    <citation type="journal article" date="2019" name="Appl. Environ. Microbiol.">
        <title>Environmental Evidence and Genomic Insight of Iron-oxidizing Bacteria Preference Towards More Corrosion Resistant Stainless Steel at Higher Salinities.</title>
        <authorList>
            <person name="Garrison C.E."/>
            <person name="Price K.A."/>
            <person name="Field E.K."/>
        </authorList>
    </citation>
    <scope>NUCLEOTIDE SEQUENCE [LARGE SCALE GENOMIC DNA]</scope>
    <source>
        <strain evidence="18 19">P3</strain>
    </source>
</reference>
<evidence type="ECO:0000256" key="11">
    <source>
        <dbReference type="ARBA" id="ARBA00050926"/>
    </source>
</evidence>
<proteinExistence type="inferred from homology"/>
<evidence type="ECO:0000256" key="8">
    <source>
        <dbReference type="ARBA" id="ARBA00023004"/>
    </source>
</evidence>
<dbReference type="PANTHER" id="PTHR43020:SF2">
    <property type="entry name" value="MITOCHONDRIAL TRNA METHYLTHIOTRANSFERASE CDK5RAP1"/>
    <property type="match status" value="1"/>
</dbReference>
<comment type="catalytic activity">
    <reaction evidence="11">
        <text>N(6)-dimethylallyladenosine(37) in tRNA + (sulfur carrier)-SH + AH2 + S-adenosyl-L-methionine = 2-thio-N(6)-dimethylallyladenosine(37) in tRNA + (sulfur carrier)-H + 5'-deoxyadenosine + L-methionine + A + H(+)</text>
        <dbReference type="Rhea" id="RHEA:36339"/>
        <dbReference type="Rhea" id="RHEA-COMP:10375"/>
        <dbReference type="Rhea" id="RHEA-COMP:10377"/>
        <dbReference type="Rhea" id="RHEA-COMP:14737"/>
        <dbReference type="Rhea" id="RHEA-COMP:14739"/>
        <dbReference type="ChEBI" id="CHEBI:13193"/>
        <dbReference type="ChEBI" id="CHEBI:15378"/>
        <dbReference type="ChEBI" id="CHEBI:17319"/>
        <dbReference type="ChEBI" id="CHEBI:17499"/>
        <dbReference type="ChEBI" id="CHEBI:29917"/>
        <dbReference type="ChEBI" id="CHEBI:57844"/>
        <dbReference type="ChEBI" id="CHEBI:59789"/>
        <dbReference type="ChEBI" id="CHEBI:64428"/>
        <dbReference type="ChEBI" id="CHEBI:74415"/>
        <dbReference type="ChEBI" id="CHEBI:74416"/>
    </reaction>
    <physiologicalReaction direction="left-to-right" evidence="11">
        <dbReference type="Rhea" id="RHEA:36340"/>
    </physiologicalReaction>
</comment>
<dbReference type="SFLD" id="SFLDF00273">
    <property type="entry name" value="(dimethylallyl)adenosine_tRNA"/>
    <property type="match status" value="1"/>
</dbReference>
<dbReference type="NCBIfam" id="TIGR00089">
    <property type="entry name" value="MiaB/RimO family radical SAM methylthiotransferase"/>
    <property type="match status" value="1"/>
</dbReference>
<comment type="cofactor">
    <cofactor evidence="14">
        <name>[4Fe-4S] cluster</name>
        <dbReference type="ChEBI" id="CHEBI:49883"/>
    </cofactor>
    <text evidence="14">Binds 2 [4Fe-4S] clusters. One cluster is coordinated with 3 cysteines and an exchangeable S-adenosyl-L-methionine.</text>
</comment>
<dbReference type="GO" id="GO:0046872">
    <property type="term" value="F:metal ion binding"/>
    <property type="evidence" value="ECO:0007669"/>
    <property type="project" value="UniProtKB-KW"/>
</dbReference>
<dbReference type="CDD" id="cd01335">
    <property type="entry name" value="Radical_SAM"/>
    <property type="match status" value="1"/>
</dbReference>
<feature type="binding site" evidence="14">
    <location>
        <position position="170"/>
    </location>
    <ligand>
        <name>[4Fe-4S] cluster</name>
        <dbReference type="ChEBI" id="CHEBI:49883"/>
        <label>2</label>
        <note>4Fe-4S-S-AdoMet</note>
    </ligand>
</feature>
<evidence type="ECO:0000256" key="1">
    <source>
        <dbReference type="ARBA" id="ARBA00003234"/>
    </source>
</evidence>
<dbReference type="InterPro" id="IPR005839">
    <property type="entry name" value="Methylthiotransferase"/>
</dbReference>
<evidence type="ECO:0000259" key="16">
    <source>
        <dbReference type="PROSITE" id="PS51449"/>
    </source>
</evidence>
<feature type="domain" description="Radical SAM core" evidence="17">
    <location>
        <begin position="152"/>
        <end position="384"/>
    </location>
</feature>
<dbReference type="SUPFAM" id="SSF102114">
    <property type="entry name" value="Radical SAM enzymes"/>
    <property type="match status" value="1"/>
</dbReference>
<dbReference type="InterPro" id="IPR023404">
    <property type="entry name" value="rSAM_horseshoe"/>
</dbReference>
<comment type="similarity">
    <text evidence="14">Belongs to the methylthiotransferase family. MiaB subfamily.</text>
</comment>
<dbReference type="Gene3D" id="3.80.30.20">
    <property type="entry name" value="tm_1862 like domain"/>
    <property type="match status" value="1"/>
</dbReference>
<feature type="binding site" evidence="14">
    <location>
        <position position="173"/>
    </location>
    <ligand>
        <name>[4Fe-4S] cluster</name>
        <dbReference type="ChEBI" id="CHEBI:49883"/>
        <label>2</label>
        <note>4Fe-4S-S-AdoMet</note>
    </ligand>
</feature>
<dbReference type="FunFam" id="3.80.30.20:FF:000001">
    <property type="entry name" value="tRNA-2-methylthio-N(6)-dimethylallyladenosine synthase 2"/>
    <property type="match status" value="1"/>
</dbReference>
<evidence type="ECO:0000259" key="17">
    <source>
        <dbReference type="PROSITE" id="PS51918"/>
    </source>
</evidence>
<dbReference type="PROSITE" id="PS51918">
    <property type="entry name" value="RADICAL_SAM"/>
    <property type="match status" value="1"/>
</dbReference>
<evidence type="ECO:0000256" key="13">
    <source>
        <dbReference type="ARBA" id="ARBA00052587"/>
    </source>
</evidence>
<feature type="domain" description="MTTase N-terminal" evidence="16">
    <location>
        <begin position="12"/>
        <end position="129"/>
    </location>
</feature>
<evidence type="ECO:0000256" key="3">
    <source>
        <dbReference type="ARBA" id="ARBA00022490"/>
    </source>
</evidence>
<evidence type="ECO:0000259" key="15">
    <source>
        <dbReference type="PROSITE" id="PS50926"/>
    </source>
</evidence>
<dbReference type="SFLD" id="SFLDG01082">
    <property type="entry name" value="B12-binding_domain_containing"/>
    <property type="match status" value="1"/>
</dbReference>
<dbReference type="InterPro" id="IPR006463">
    <property type="entry name" value="MiaB_methiolase"/>
</dbReference>
<accession>A0A5R9GPV6</accession>
<dbReference type="InterPro" id="IPR007197">
    <property type="entry name" value="rSAM"/>
</dbReference>
<dbReference type="InterPro" id="IPR020612">
    <property type="entry name" value="Methylthiotransferase_CS"/>
</dbReference>
<keyword evidence="5 14" id="KW-0949">S-adenosyl-L-methionine</keyword>
<keyword evidence="9 14" id="KW-0411">Iron-sulfur</keyword>